<reference evidence="2" key="1">
    <citation type="submission" date="2009-01" db="EMBL/GenBank/DDBJ databases">
        <title>Complete sequence of Anaeromyxobacter dehalogenans 2CP-1.</title>
        <authorList>
            <consortium name="US DOE Joint Genome Institute"/>
            <person name="Lucas S."/>
            <person name="Copeland A."/>
            <person name="Lapidus A."/>
            <person name="Glavina del Rio T."/>
            <person name="Dalin E."/>
            <person name="Tice H."/>
            <person name="Bruce D."/>
            <person name="Goodwin L."/>
            <person name="Pitluck S."/>
            <person name="Saunders E."/>
            <person name="Brettin T."/>
            <person name="Detter J.C."/>
            <person name="Han C."/>
            <person name="Larimer F."/>
            <person name="Land M."/>
            <person name="Hauser L."/>
            <person name="Kyrpides N."/>
            <person name="Ovchinnikova G."/>
            <person name="Beliaev A.S."/>
            <person name="Richardson P."/>
        </authorList>
    </citation>
    <scope>NUCLEOTIDE SEQUENCE</scope>
    <source>
        <strain evidence="2">2CP-1</strain>
    </source>
</reference>
<dbReference type="EMBL" id="CP001359">
    <property type="protein sequence ID" value="ACL66388.1"/>
    <property type="molecule type" value="Genomic_DNA"/>
</dbReference>
<dbReference type="AlphaFoldDB" id="B8JFL1"/>
<sequence>MAEEATERDVGPHSLREIICKLVRAVPDPDNWSAYPNVWDETTSHLASCDWYRVYDFAELVYALLTRSGKDAPGYQRALNDICIETGIGWQMVNGKFQTRGDVGFESTVHRALELLQGSARRTAASELAEAVQDLSKRPKPDKTGAIQHAMAALECLGRDVVGDHKPTLGELMKRYRDELAIPQPLDHAIEKAWGYASEVGRHLREGREPGRAEAELVVALSAAMCAYLLRDMADTVDSSSPNPFPF</sequence>
<name>B8JFL1_ANAD2</name>
<evidence type="ECO:0000313" key="3">
    <source>
        <dbReference type="Proteomes" id="UP000007089"/>
    </source>
</evidence>
<dbReference type="HOGENOM" id="CLU_091700_0_0_7"/>
<accession>B8JFL1</accession>
<dbReference type="InterPro" id="IPR049503">
    <property type="entry name" value="AbiJ_NTD4"/>
</dbReference>
<proteinExistence type="predicted"/>
<gene>
    <name evidence="2" type="ordered locus">A2cp1_3053</name>
</gene>
<evidence type="ECO:0000259" key="1">
    <source>
        <dbReference type="Pfam" id="PF18863"/>
    </source>
</evidence>
<dbReference type="Pfam" id="PF18863">
    <property type="entry name" value="AbiJ_NTD4"/>
    <property type="match status" value="1"/>
</dbReference>
<evidence type="ECO:0000313" key="2">
    <source>
        <dbReference type="EMBL" id="ACL66388.1"/>
    </source>
</evidence>
<dbReference type="Proteomes" id="UP000007089">
    <property type="component" value="Chromosome"/>
</dbReference>
<feature type="domain" description="HEPN AbiJ-N-terminal" evidence="1">
    <location>
        <begin position="17"/>
        <end position="114"/>
    </location>
</feature>
<keyword evidence="3" id="KW-1185">Reference proteome</keyword>
<organism evidence="2 3">
    <name type="scientific">Anaeromyxobacter dehalogenans (strain ATCC BAA-258 / DSM 21875 / 2CP-1)</name>
    <dbReference type="NCBI Taxonomy" id="455488"/>
    <lineage>
        <taxon>Bacteria</taxon>
        <taxon>Pseudomonadati</taxon>
        <taxon>Myxococcota</taxon>
        <taxon>Myxococcia</taxon>
        <taxon>Myxococcales</taxon>
        <taxon>Cystobacterineae</taxon>
        <taxon>Anaeromyxobacteraceae</taxon>
        <taxon>Anaeromyxobacter</taxon>
    </lineage>
</organism>
<dbReference type="KEGG" id="acp:A2cp1_3053"/>
<protein>
    <recommendedName>
        <fullName evidence="1">HEPN AbiJ-N-terminal domain-containing protein</fullName>
    </recommendedName>
</protein>